<comment type="caution">
    <text evidence="1">The sequence shown here is derived from an EMBL/GenBank/DDBJ whole genome shotgun (WGS) entry which is preliminary data.</text>
</comment>
<reference evidence="1" key="1">
    <citation type="journal article" date="2022" name="bioRxiv">
        <title>Population genetic analysis of Ophidiomyces ophidiicola, the causative agent of snake fungal disease, indicates recent introductions to the USA.</title>
        <authorList>
            <person name="Ladner J.T."/>
            <person name="Palmer J.M."/>
            <person name="Ettinger C.L."/>
            <person name="Stajich J.E."/>
            <person name="Farrell T.M."/>
            <person name="Glorioso B.M."/>
            <person name="Lawson B."/>
            <person name="Price S.J."/>
            <person name="Stengle A.G."/>
            <person name="Grear D.A."/>
            <person name="Lorch J.M."/>
        </authorList>
    </citation>
    <scope>NUCLEOTIDE SEQUENCE</scope>
    <source>
        <strain evidence="1">NWHC 24266-5</strain>
    </source>
</reference>
<name>A0ACB8UV90_9EURO</name>
<accession>A0ACB8UV90</accession>
<proteinExistence type="predicted"/>
<evidence type="ECO:0000313" key="1">
    <source>
        <dbReference type="EMBL" id="KAI2386003.1"/>
    </source>
</evidence>
<dbReference type="EMBL" id="JALBCA010000052">
    <property type="protein sequence ID" value="KAI2386003.1"/>
    <property type="molecule type" value="Genomic_DNA"/>
</dbReference>
<organism evidence="1">
    <name type="scientific">Ophidiomyces ophidiicola</name>
    <dbReference type="NCBI Taxonomy" id="1387563"/>
    <lineage>
        <taxon>Eukaryota</taxon>
        <taxon>Fungi</taxon>
        <taxon>Dikarya</taxon>
        <taxon>Ascomycota</taxon>
        <taxon>Pezizomycotina</taxon>
        <taxon>Eurotiomycetes</taxon>
        <taxon>Eurotiomycetidae</taxon>
        <taxon>Onygenales</taxon>
        <taxon>Onygenaceae</taxon>
        <taxon>Ophidiomyces</taxon>
    </lineage>
</organism>
<gene>
    <name evidence="1" type="ORF">LOY88_003767</name>
</gene>
<protein>
    <submittedName>
        <fullName evidence="1">Uncharacterized protein</fullName>
    </submittedName>
</protein>
<sequence length="223" mass="24756">MRFASANVEKTIFTAPPASLTRWPSSMSDIQSVDLKNLDILSPSISSIRKRLEAAFPSEQTPLGIQSWFFLADLNPGQRYELRICWIATQPTSFNLKTYTISSVVKSHTLSASLKAYVAVERRHVGAQSASQVASDKSSLLLAVDVSADYFTLNQTLMDHVPPVVADIILDPYVFNVFPKSLIPTGIYILLTSAIAWYLSCFVHSRVMGIIDNGTTKMRKKHD</sequence>